<gene>
    <name evidence="2" type="primary">LOC142180142</name>
</gene>
<evidence type="ECO:0000313" key="1">
    <source>
        <dbReference type="Proteomes" id="UP000790787"/>
    </source>
</evidence>
<proteinExistence type="predicted"/>
<dbReference type="Proteomes" id="UP000790787">
    <property type="component" value="Chromosome 4"/>
</dbReference>
<organism evidence="1 2">
    <name type="scientific">Nicotiana tabacum</name>
    <name type="common">Common tobacco</name>
    <dbReference type="NCBI Taxonomy" id="4097"/>
    <lineage>
        <taxon>Eukaryota</taxon>
        <taxon>Viridiplantae</taxon>
        <taxon>Streptophyta</taxon>
        <taxon>Embryophyta</taxon>
        <taxon>Tracheophyta</taxon>
        <taxon>Spermatophyta</taxon>
        <taxon>Magnoliopsida</taxon>
        <taxon>eudicotyledons</taxon>
        <taxon>Gunneridae</taxon>
        <taxon>Pentapetalae</taxon>
        <taxon>asterids</taxon>
        <taxon>lamiids</taxon>
        <taxon>Solanales</taxon>
        <taxon>Solanaceae</taxon>
        <taxon>Nicotianoideae</taxon>
        <taxon>Nicotianeae</taxon>
        <taxon>Nicotiana</taxon>
    </lineage>
</organism>
<dbReference type="RefSeq" id="XP_075107172.1">
    <property type="nucleotide sequence ID" value="XM_075251071.1"/>
</dbReference>
<reference evidence="2" key="2">
    <citation type="submission" date="2025-08" db="UniProtKB">
        <authorList>
            <consortium name="RefSeq"/>
        </authorList>
    </citation>
    <scope>IDENTIFICATION</scope>
    <source>
        <tissue evidence="2">Leaf</tissue>
    </source>
</reference>
<reference evidence="1" key="1">
    <citation type="journal article" date="2014" name="Nat. Commun.">
        <title>The tobacco genome sequence and its comparison with those of tomato and potato.</title>
        <authorList>
            <person name="Sierro N."/>
            <person name="Battey J.N."/>
            <person name="Ouadi S."/>
            <person name="Bakaher N."/>
            <person name="Bovet L."/>
            <person name="Willig A."/>
            <person name="Goepfert S."/>
            <person name="Peitsch M.C."/>
            <person name="Ivanov N.V."/>
        </authorList>
    </citation>
    <scope>NUCLEOTIDE SEQUENCE [LARGE SCALE GENOMIC DNA]</scope>
</reference>
<keyword evidence="1" id="KW-1185">Reference proteome</keyword>
<accession>A0AC58UCF2</accession>
<name>A0AC58UCF2_TOBAC</name>
<evidence type="ECO:0000313" key="2">
    <source>
        <dbReference type="RefSeq" id="XP_075107172.1"/>
    </source>
</evidence>
<protein>
    <submittedName>
        <fullName evidence="2">Uncharacterized protein LOC142180142</fullName>
    </submittedName>
</protein>
<sequence>MGKSIEVGEILQKRRINIACVQETRWVDTKAQDVNGYKLWYSGGVRGKNRVGILVDIDLNELVVDIIRVNDRLMFIKLVVGGLTLSVVSDYAPRASLDEDVNRYF</sequence>